<feature type="transmembrane region" description="Helical" evidence="1">
    <location>
        <begin position="117"/>
        <end position="138"/>
    </location>
</feature>
<reference evidence="2" key="1">
    <citation type="submission" date="2020-08" db="EMBL/GenBank/DDBJ databases">
        <title>Genome public.</title>
        <authorList>
            <person name="Liu C."/>
            <person name="Sun Q."/>
        </authorList>
    </citation>
    <scope>NUCLEOTIDE SEQUENCE</scope>
    <source>
        <strain evidence="2">NSJ-52</strain>
    </source>
</reference>
<dbReference type="EMBL" id="JACOPQ010000016">
    <property type="protein sequence ID" value="MBC5738487.1"/>
    <property type="molecule type" value="Genomic_DNA"/>
</dbReference>
<protein>
    <submittedName>
        <fullName evidence="2">Uncharacterized protein</fullName>
    </submittedName>
</protein>
<gene>
    <name evidence="2" type="ORF">H8S62_15855</name>
</gene>
<dbReference type="RefSeq" id="WP_186920245.1">
    <property type="nucleotide sequence ID" value="NZ_JACOPQ010000016.1"/>
</dbReference>
<organism evidence="2 3">
    <name type="scientific">Lawsonibacter faecis</name>
    <dbReference type="NCBI Taxonomy" id="2763052"/>
    <lineage>
        <taxon>Bacteria</taxon>
        <taxon>Bacillati</taxon>
        <taxon>Bacillota</taxon>
        <taxon>Clostridia</taxon>
        <taxon>Eubacteriales</taxon>
        <taxon>Oscillospiraceae</taxon>
        <taxon>Lawsonibacter</taxon>
    </lineage>
</organism>
<keyword evidence="3" id="KW-1185">Reference proteome</keyword>
<keyword evidence="1" id="KW-0812">Transmembrane</keyword>
<feature type="transmembrane region" description="Helical" evidence="1">
    <location>
        <begin position="75"/>
        <end position="97"/>
    </location>
</feature>
<sequence length="143" mass="14539">MGFIKKQSAGFYLTALSAVLAVAGIAFYLVNCKTAYFANFGVNAVVVACAVLAVAVQIALIAASQVMGGKKALDVLFIAAAVLLAVAFVTFVGARVASIATIMTFENNASTMADLTSALVGLVCMVLAMVASIAASFCKVVKS</sequence>
<evidence type="ECO:0000313" key="2">
    <source>
        <dbReference type="EMBL" id="MBC5738487.1"/>
    </source>
</evidence>
<evidence type="ECO:0000256" key="1">
    <source>
        <dbReference type="SAM" id="Phobius"/>
    </source>
</evidence>
<feature type="transmembrane region" description="Helical" evidence="1">
    <location>
        <begin position="12"/>
        <end position="30"/>
    </location>
</feature>
<proteinExistence type="predicted"/>
<evidence type="ECO:0000313" key="3">
    <source>
        <dbReference type="Proteomes" id="UP000607645"/>
    </source>
</evidence>
<comment type="caution">
    <text evidence="2">The sequence shown here is derived from an EMBL/GenBank/DDBJ whole genome shotgun (WGS) entry which is preliminary data.</text>
</comment>
<dbReference type="AlphaFoldDB" id="A0A8J6J9K9"/>
<keyword evidence="1" id="KW-0472">Membrane</keyword>
<name>A0A8J6J9K9_9FIRM</name>
<dbReference type="Proteomes" id="UP000607645">
    <property type="component" value="Unassembled WGS sequence"/>
</dbReference>
<accession>A0A8J6J9K9</accession>
<feature type="transmembrane region" description="Helical" evidence="1">
    <location>
        <begin position="36"/>
        <end position="63"/>
    </location>
</feature>
<keyword evidence="1" id="KW-1133">Transmembrane helix</keyword>